<evidence type="ECO:0000256" key="9">
    <source>
        <dbReference type="ARBA" id="ARBA00023002"/>
    </source>
</evidence>
<dbReference type="Gene3D" id="3.40.309.10">
    <property type="entry name" value="Aldehyde Dehydrogenase, Chain A, domain 2"/>
    <property type="match status" value="1"/>
</dbReference>
<evidence type="ECO:0000256" key="15">
    <source>
        <dbReference type="PROSITE-ProRule" id="PRU10007"/>
    </source>
</evidence>
<evidence type="ECO:0000256" key="6">
    <source>
        <dbReference type="ARBA" id="ARBA00022553"/>
    </source>
</evidence>
<dbReference type="AlphaFoldDB" id="R7V1Y1"/>
<dbReference type="InterPro" id="IPR036477">
    <property type="entry name" value="Formyl_transf_N_sf"/>
</dbReference>
<dbReference type="SUPFAM" id="SSF50486">
    <property type="entry name" value="FMT C-terminal domain-like"/>
    <property type="match status" value="1"/>
</dbReference>
<dbReference type="FunFam" id="1.10.1200.10:FF:000002">
    <property type="entry name" value="10-formyltetrahydrofolate dehydrogenase"/>
    <property type="match status" value="1"/>
</dbReference>
<dbReference type="InterPro" id="IPR016162">
    <property type="entry name" value="Ald_DH_N"/>
</dbReference>
<dbReference type="Pfam" id="PF00550">
    <property type="entry name" value="PP-binding"/>
    <property type="match status" value="1"/>
</dbReference>
<dbReference type="EC" id="1.5.1.6" evidence="4"/>
<feature type="binding site" evidence="13">
    <location>
        <begin position="677"/>
        <end position="682"/>
    </location>
    <ligand>
        <name>NADP(+)</name>
        <dbReference type="ChEBI" id="CHEBI:58349"/>
    </ligand>
</feature>
<dbReference type="InterPro" id="IPR009081">
    <property type="entry name" value="PP-bd_ACP"/>
</dbReference>
<dbReference type="Gene3D" id="3.40.50.170">
    <property type="entry name" value="Formyl transferase, N-terminal domain"/>
    <property type="match status" value="1"/>
</dbReference>
<keyword evidence="8 13" id="KW-0521">NADP</keyword>
<dbReference type="PROSITE" id="PS00070">
    <property type="entry name" value="ALDEHYDE_DEHYDR_CYS"/>
    <property type="match status" value="1"/>
</dbReference>
<dbReference type="FunFam" id="3.40.309.10:FF:000012">
    <property type="entry name" value="Betaine aldehyde dehydrogenase"/>
    <property type="match status" value="1"/>
</dbReference>
<evidence type="ECO:0000313" key="18">
    <source>
        <dbReference type="EMBL" id="ELU12502.1"/>
    </source>
</evidence>
<dbReference type="InterPro" id="IPR001555">
    <property type="entry name" value="GART_AS"/>
</dbReference>
<evidence type="ECO:0000256" key="16">
    <source>
        <dbReference type="RuleBase" id="RU003345"/>
    </source>
</evidence>
<proteinExistence type="inferred from homology"/>
<evidence type="ECO:0000256" key="12">
    <source>
        <dbReference type="PIRSR" id="PIRSR036489-2"/>
    </source>
</evidence>
<dbReference type="OrthoDB" id="310895at2759"/>
<reference evidence="19" key="3">
    <citation type="submission" date="2015-06" db="UniProtKB">
        <authorList>
            <consortium name="EnsemblMetazoa"/>
        </authorList>
    </citation>
    <scope>IDENTIFICATION</scope>
</reference>
<dbReference type="InterPro" id="IPR015590">
    <property type="entry name" value="Aldehyde_DH_dom"/>
</dbReference>
<dbReference type="InterPro" id="IPR016160">
    <property type="entry name" value="Ald_DH_CS_CYS"/>
</dbReference>
<feature type="active site" description="Proton donor" evidence="11">
    <location>
        <position position="754"/>
    </location>
</feature>
<dbReference type="EMBL" id="AMQN01005387">
    <property type="status" value="NOT_ANNOTATED_CDS"/>
    <property type="molecule type" value="Genomic_DNA"/>
</dbReference>
<feature type="binding site" evidence="13">
    <location>
        <begin position="851"/>
        <end position="853"/>
    </location>
    <ligand>
        <name>NADP(+)</name>
        <dbReference type="ChEBI" id="CHEBI:58349"/>
    </ligand>
</feature>
<dbReference type="PANTHER" id="PTHR11699">
    <property type="entry name" value="ALDEHYDE DEHYDROGENASE-RELATED"/>
    <property type="match status" value="1"/>
</dbReference>
<dbReference type="InterPro" id="IPR006162">
    <property type="entry name" value="Ppantetheine_attach_site"/>
</dbReference>
<evidence type="ECO:0000256" key="5">
    <source>
        <dbReference type="ARBA" id="ARBA00022450"/>
    </source>
</evidence>
<feature type="binding site" evidence="12">
    <location>
        <begin position="132"/>
        <end position="134"/>
    </location>
    <ligand>
        <name>(6R)-10-formyltetrahydrofolate</name>
        <dbReference type="ChEBI" id="CHEBI:195366"/>
    </ligand>
</feature>
<dbReference type="InterPro" id="IPR029510">
    <property type="entry name" value="Ald_DH_CS_GLU"/>
</dbReference>
<dbReference type="Gene3D" id="3.40.605.10">
    <property type="entry name" value="Aldehyde Dehydrogenase, Chain A, domain 1"/>
    <property type="match status" value="1"/>
</dbReference>
<dbReference type="Gene3D" id="3.10.25.10">
    <property type="entry name" value="Formyl transferase, C-terminal domain"/>
    <property type="match status" value="1"/>
</dbReference>
<dbReference type="Gene3D" id="1.10.1200.10">
    <property type="entry name" value="ACP-like"/>
    <property type="match status" value="1"/>
</dbReference>
<feature type="binding site" evidence="13">
    <location>
        <begin position="697"/>
        <end position="698"/>
    </location>
    <ligand>
        <name>NADP(+)</name>
        <dbReference type="ChEBI" id="CHEBI:58349"/>
    </ligand>
</feature>
<dbReference type="InterPro" id="IPR005793">
    <property type="entry name" value="Formyl_trans_C"/>
</dbReference>
<evidence type="ECO:0000256" key="8">
    <source>
        <dbReference type="ARBA" id="ARBA00022857"/>
    </source>
</evidence>
<dbReference type="InterPro" id="IPR002376">
    <property type="entry name" value="Formyl_transf_N"/>
</dbReference>
<comment type="similarity">
    <text evidence="3">In the N-terminal section; belongs to the GART family.</text>
</comment>
<dbReference type="SUPFAM" id="SSF53328">
    <property type="entry name" value="Formyltransferase"/>
    <property type="match status" value="1"/>
</dbReference>
<evidence type="ECO:0000256" key="1">
    <source>
        <dbReference type="ARBA" id="ARBA00007995"/>
    </source>
</evidence>
<evidence type="ECO:0000256" key="14">
    <source>
        <dbReference type="PIRSR" id="PIRSR036489-4"/>
    </source>
</evidence>
<feature type="binding site" evidence="12">
    <location>
        <position position="186"/>
    </location>
    <ligand>
        <name>(6R)-10-formyltetrahydrofolate</name>
        <dbReference type="ChEBI" id="CHEBI:195366"/>
    </ligand>
</feature>
<name>R7V1Y1_CAPTE</name>
<dbReference type="InterPro" id="IPR037022">
    <property type="entry name" value="Formyl_trans_C_sf"/>
</dbReference>
<gene>
    <name evidence="18" type="ORF">CAPTEDRAFT_228199</name>
</gene>
<feature type="domain" description="Carrier" evidence="17">
    <location>
        <begin position="366"/>
        <end position="442"/>
    </location>
</feature>
<dbReference type="GO" id="GO:0009258">
    <property type="term" value="P:10-formyltetrahydrofolate catabolic process"/>
    <property type="evidence" value="ECO:0007669"/>
    <property type="project" value="InterPro"/>
</dbReference>
<comment type="catalytic activity">
    <reaction evidence="10">
        <text>(6R)-10-formyltetrahydrofolate + NADP(+) + H2O = (6S)-5,6,7,8-tetrahydrofolate + CO2 + NADPH + H(+)</text>
        <dbReference type="Rhea" id="RHEA:10180"/>
        <dbReference type="ChEBI" id="CHEBI:15377"/>
        <dbReference type="ChEBI" id="CHEBI:15378"/>
        <dbReference type="ChEBI" id="CHEBI:16526"/>
        <dbReference type="ChEBI" id="CHEBI:57453"/>
        <dbReference type="ChEBI" id="CHEBI:57783"/>
        <dbReference type="ChEBI" id="CHEBI:58349"/>
        <dbReference type="ChEBI" id="CHEBI:195366"/>
        <dbReference type="EC" id="1.5.1.6"/>
    </reaction>
    <physiologicalReaction direction="left-to-right" evidence="10">
        <dbReference type="Rhea" id="RHEA:10181"/>
    </physiologicalReaction>
</comment>
<dbReference type="OMA" id="NEQVFMA"/>
<dbReference type="InterPro" id="IPR016163">
    <property type="entry name" value="Ald_DH_C"/>
</dbReference>
<dbReference type="Pfam" id="PF00551">
    <property type="entry name" value="Formyl_trans_N"/>
    <property type="match status" value="1"/>
</dbReference>
<keyword evidence="9 16" id="KW-0560">Oxidoreductase</keyword>
<dbReference type="Pfam" id="PF02911">
    <property type="entry name" value="Formyl_trans_C"/>
    <property type="match status" value="1"/>
</dbReference>
<feature type="active site" evidence="15">
    <location>
        <position position="720"/>
    </location>
</feature>
<dbReference type="Pfam" id="PF00171">
    <property type="entry name" value="Aldedh"/>
    <property type="match status" value="1"/>
</dbReference>
<keyword evidence="7" id="KW-0554">One-carbon metabolism</keyword>
<reference evidence="20" key="1">
    <citation type="submission" date="2012-12" db="EMBL/GenBank/DDBJ databases">
        <authorList>
            <person name="Hellsten U."/>
            <person name="Grimwood J."/>
            <person name="Chapman J.A."/>
            <person name="Shapiro H."/>
            <person name="Aerts A."/>
            <person name="Otillar R.P."/>
            <person name="Terry A.Y."/>
            <person name="Boore J.L."/>
            <person name="Simakov O."/>
            <person name="Marletaz F."/>
            <person name="Cho S.-J."/>
            <person name="Edsinger-Gonzales E."/>
            <person name="Havlak P."/>
            <person name="Kuo D.-H."/>
            <person name="Larsson T."/>
            <person name="Lv J."/>
            <person name="Arendt D."/>
            <person name="Savage R."/>
            <person name="Osoegawa K."/>
            <person name="de Jong P."/>
            <person name="Lindberg D.R."/>
            <person name="Seaver E.C."/>
            <person name="Weisblat D.A."/>
            <person name="Putnam N.H."/>
            <person name="Grigoriev I.V."/>
            <person name="Rokhsar D.S."/>
        </authorList>
    </citation>
    <scope>NUCLEOTIDE SEQUENCE</scope>
    <source>
        <strain evidence="20">I ESC-2004</strain>
    </source>
</reference>
<dbReference type="EMBL" id="KB295903">
    <property type="protein sequence ID" value="ELU12502.1"/>
    <property type="molecule type" value="Genomic_DNA"/>
</dbReference>
<evidence type="ECO:0000256" key="3">
    <source>
        <dbReference type="ARBA" id="ARBA00010978"/>
    </source>
</evidence>
<protein>
    <recommendedName>
        <fullName evidence="4">formyltetrahydrofolate dehydrogenase</fullName>
        <ecNumber evidence="4">1.5.1.6</ecNumber>
    </recommendedName>
</protein>
<feature type="active site" description="Proton acceptor" evidence="11">
    <location>
        <position position="720"/>
    </location>
</feature>
<evidence type="ECO:0000256" key="13">
    <source>
        <dbReference type="PIRSR" id="PIRSR036489-3"/>
    </source>
</evidence>
<keyword evidence="6" id="KW-0597">Phosphoprotein</keyword>
<dbReference type="EnsemblMetazoa" id="CapteT228199">
    <property type="protein sequence ID" value="CapteP228199"/>
    <property type="gene ID" value="CapteG228199"/>
</dbReference>
<dbReference type="FunFam" id="3.40.605.10:FF:000050">
    <property type="entry name" value="Aldehyde dehydrogenase, mitochondrial"/>
    <property type="match status" value="1"/>
</dbReference>
<dbReference type="InterPro" id="IPR011034">
    <property type="entry name" value="Formyl_transferase-like_C_sf"/>
</dbReference>
<dbReference type="PROSITE" id="PS00012">
    <property type="entry name" value="PHOSPHOPANTETHEINE"/>
    <property type="match status" value="1"/>
</dbReference>
<keyword evidence="20" id="KW-1185">Reference proteome</keyword>
<evidence type="ECO:0000256" key="11">
    <source>
        <dbReference type="PIRSR" id="PIRSR036489-1"/>
    </source>
</evidence>
<sequence length="949" mass="104974">MCELVVVQMFCVKGSFRLLIYYHKPCCITDDRAALFSTRQASLDKLKIAVIGQSQFGAEVYKLLNKQHQVVGVFTIPDAQGRPDPLAQAAEADGVRVFKYPRWRLKGKAIPEVLEEYKSLGADLNVLPFCSQFIPMEVIQHPTHESIIYHPSILPRHRGASAINWTLMQGDSKAGFSIFWADDGLDTGPLLLQRSCPVLPNDTVDSIYNNFLYPEGIKAMVEAVQLVAEGTAPKVTQTEVGATYDPMVKKATAKINWEGATAWDVHNWIRGHDKRSVNRIRVLFFFLFQDVSLYGSTMWRHPIPRGTEVKVAGMSRSGLVHRDGFLLFGCDGKAVNVSQLQFADGKMIQAFKYGQEEEEVALELTAEETAMEENIKAVWAAILGTDAITADSDFFKMGASSMQVTRLVEEVRQKCGGVQLESDDVYMATTFAEFFKRVVLISRGVSTSKPFEYTPVEMVANEMNLKFPNQLFINNEFVDASNNATFDTINPSNEEVICKVAKGTKDDVDYAVQCAKYAFEQGEWGRMNARDRGNLMYKLADLMEEHKEELATLETIDSGAVYTLALKTHIGMSIDTFRYFAGWCDKVQGKTIPINHARPNKNLTYTKREPIGVCGIITPWNYPLMMLAWKMSACLAAGNTVVLKPAMVTPLTSLKFGELVVKAGFPEGVINIVTGSGSVVGQAIADHPDVKKLGFTGSTAVGKTIMESCAMSNLKKVSLELGGKSPLIIFSDCDFDRAIKYGLNSVFFNKGENCIAAGRLFVEESIHDKFVARVIEEVQKMKIGDPMDRSTDHGPQNHKAHLDSLLDYIKTGVNEGAKLVCGGKRADMPGYFLEPTIFTDVEDEMFLGQEESFGPIMVISKFKENDVEGVLYSANNVKYGLASGVFTQDINKALRVADGLDAGTCFVNTYNKTDVASSFGGFKQSGFGKDLGEEALNEYLKTKAVTVEY</sequence>
<dbReference type="HOGENOM" id="CLU_014974_0_0_1"/>
<dbReference type="GO" id="GO:0016155">
    <property type="term" value="F:formyltetrahydrofolate dehydrogenase activity"/>
    <property type="evidence" value="ECO:0007669"/>
    <property type="project" value="UniProtKB-EC"/>
</dbReference>
<dbReference type="CDD" id="cd08647">
    <property type="entry name" value="FMT_core_FDH_N"/>
    <property type="match status" value="1"/>
</dbReference>
<dbReference type="Proteomes" id="UP000014760">
    <property type="component" value="Unassembled WGS sequence"/>
</dbReference>
<evidence type="ECO:0000256" key="10">
    <source>
        <dbReference type="ARBA" id="ARBA00048239"/>
    </source>
</evidence>
<dbReference type="GO" id="GO:0005737">
    <property type="term" value="C:cytoplasm"/>
    <property type="evidence" value="ECO:0007669"/>
    <property type="project" value="InterPro"/>
</dbReference>
<dbReference type="FunFam" id="3.40.605.10:FF:000026">
    <property type="entry name" value="Aldehyde dehydrogenase, putative"/>
    <property type="match status" value="1"/>
</dbReference>
<dbReference type="FunCoup" id="R7V1Y1">
    <property type="interactions" value="28"/>
</dbReference>
<evidence type="ECO:0000313" key="19">
    <source>
        <dbReference type="EnsemblMetazoa" id="CapteP228199"/>
    </source>
</evidence>
<evidence type="ECO:0000313" key="20">
    <source>
        <dbReference type="Proteomes" id="UP000014760"/>
    </source>
</evidence>
<evidence type="ECO:0000256" key="7">
    <source>
        <dbReference type="ARBA" id="ARBA00022563"/>
    </source>
</evidence>
<accession>R7V1Y1</accession>
<dbReference type="InterPro" id="IPR016161">
    <property type="entry name" value="Ald_DH/histidinol_DH"/>
</dbReference>
<dbReference type="PIRSF" id="PIRSF036489">
    <property type="entry name" value="10-FTHFDH"/>
    <property type="match status" value="1"/>
</dbReference>
<dbReference type="STRING" id="283909.R7V1Y1"/>
<dbReference type="GO" id="GO:0016620">
    <property type="term" value="F:oxidoreductase activity, acting on the aldehyde or oxo group of donors, NAD or NADP as acceptor"/>
    <property type="evidence" value="ECO:0007669"/>
    <property type="project" value="InterPro"/>
</dbReference>
<comment type="similarity">
    <text evidence="2 16">Belongs to the aldehyde dehydrogenase family.</text>
</comment>
<reference evidence="18 20" key="2">
    <citation type="journal article" date="2013" name="Nature">
        <title>Insights into bilaterian evolution from three spiralian genomes.</title>
        <authorList>
            <person name="Simakov O."/>
            <person name="Marletaz F."/>
            <person name="Cho S.J."/>
            <person name="Edsinger-Gonzales E."/>
            <person name="Havlak P."/>
            <person name="Hellsten U."/>
            <person name="Kuo D.H."/>
            <person name="Larsson T."/>
            <person name="Lv J."/>
            <person name="Arendt D."/>
            <person name="Savage R."/>
            <person name="Osoegawa K."/>
            <person name="de Jong P."/>
            <person name="Grimwood J."/>
            <person name="Chapman J.A."/>
            <person name="Shapiro H."/>
            <person name="Aerts A."/>
            <person name="Otillar R.P."/>
            <person name="Terry A.Y."/>
            <person name="Boore J.L."/>
            <person name="Grigoriev I.V."/>
            <person name="Lindberg D.R."/>
            <person name="Seaver E.C."/>
            <person name="Weisblat D.A."/>
            <person name="Putnam N.H."/>
            <person name="Rokhsar D.S."/>
        </authorList>
    </citation>
    <scope>NUCLEOTIDE SEQUENCE</scope>
    <source>
        <strain evidence="18 20">I ESC-2004</strain>
    </source>
</reference>
<keyword evidence="5" id="KW-0596">Phosphopantetheine</keyword>
<dbReference type="PROSITE" id="PS00687">
    <property type="entry name" value="ALDEHYDE_DEHYDR_GLU"/>
    <property type="match status" value="1"/>
</dbReference>
<dbReference type="PROSITE" id="PS50075">
    <property type="entry name" value="CARRIER"/>
    <property type="match status" value="1"/>
</dbReference>
<feature type="active site" description="Proton donor" evidence="11">
    <location>
        <position position="150"/>
    </location>
</feature>
<comment type="similarity">
    <text evidence="1">In the C-terminal section; belongs to the aldehyde dehydrogenase family. ALDH1L subfamily.</text>
</comment>
<dbReference type="FunFam" id="3.40.50.170:FF:000002">
    <property type="entry name" value="10-formyltetrahydrofolate dehydrogenase"/>
    <property type="match status" value="1"/>
</dbReference>
<evidence type="ECO:0000256" key="2">
    <source>
        <dbReference type="ARBA" id="ARBA00009986"/>
    </source>
</evidence>
<dbReference type="GO" id="GO:0006730">
    <property type="term" value="P:one-carbon metabolic process"/>
    <property type="evidence" value="ECO:0007669"/>
    <property type="project" value="UniProtKB-KW"/>
</dbReference>
<dbReference type="SUPFAM" id="SSF53720">
    <property type="entry name" value="ALDH-like"/>
    <property type="match status" value="1"/>
</dbReference>
<dbReference type="InterPro" id="IPR036736">
    <property type="entry name" value="ACP-like_sf"/>
</dbReference>
<feature type="site" description="Essential for catalytic activity" evidence="14">
    <location>
        <position position="186"/>
    </location>
</feature>
<evidence type="ECO:0000256" key="4">
    <source>
        <dbReference type="ARBA" id="ARBA00012858"/>
    </source>
</evidence>
<dbReference type="SUPFAM" id="SSF47336">
    <property type="entry name" value="ACP-like"/>
    <property type="match status" value="1"/>
</dbReference>
<evidence type="ECO:0000259" key="17">
    <source>
        <dbReference type="PROSITE" id="PS50075"/>
    </source>
</evidence>
<dbReference type="InterPro" id="IPR011407">
    <property type="entry name" value="10_FTHF_DH"/>
</dbReference>
<organism evidence="18">
    <name type="scientific">Capitella teleta</name>
    <name type="common">Polychaete worm</name>
    <dbReference type="NCBI Taxonomy" id="283909"/>
    <lineage>
        <taxon>Eukaryota</taxon>
        <taxon>Metazoa</taxon>
        <taxon>Spiralia</taxon>
        <taxon>Lophotrochozoa</taxon>
        <taxon>Annelida</taxon>
        <taxon>Polychaeta</taxon>
        <taxon>Sedentaria</taxon>
        <taxon>Scolecida</taxon>
        <taxon>Capitellidae</taxon>
        <taxon>Capitella</taxon>
    </lineage>
</organism>
<dbReference type="PROSITE" id="PS00373">
    <property type="entry name" value="GART"/>
    <property type="match status" value="1"/>
</dbReference>